<keyword evidence="1" id="KW-0812">Transmembrane</keyword>
<keyword evidence="1" id="KW-0472">Membrane</keyword>
<reference evidence="2 3" key="1">
    <citation type="journal article" date="2019" name="Int. J. Syst. Evol. Microbiol.">
        <title>The Global Catalogue of Microorganisms (GCM) 10K type strain sequencing project: providing services to taxonomists for standard genome sequencing and annotation.</title>
        <authorList>
            <consortium name="The Broad Institute Genomics Platform"/>
            <consortium name="The Broad Institute Genome Sequencing Center for Infectious Disease"/>
            <person name="Wu L."/>
            <person name="Ma J."/>
        </authorList>
    </citation>
    <scope>NUCLEOTIDE SEQUENCE [LARGE SCALE GENOMIC DNA]</scope>
    <source>
        <strain evidence="2 3">JCM 13518</strain>
    </source>
</reference>
<proteinExistence type="predicted"/>
<keyword evidence="1" id="KW-1133">Transmembrane helix</keyword>
<dbReference type="Pfam" id="PF10067">
    <property type="entry name" value="DUF2306"/>
    <property type="match status" value="1"/>
</dbReference>
<dbReference type="Proteomes" id="UP001501057">
    <property type="component" value="Unassembled WGS sequence"/>
</dbReference>
<accession>A0ABN2JF78</accession>
<comment type="caution">
    <text evidence="2">The sequence shown here is derived from an EMBL/GenBank/DDBJ whole genome shotgun (WGS) entry which is preliminary data.</text>
</comment>
<name>A0ABN2JF78_9ACTN</name>
<dbReference type="EMBL" id="BAAAME010000002">
    <property type="protein sequence ID" value="GAA1724899.1"/>
    <property type="molecule type" value="Genomic_DNA"/>
</dbReference>
<feature type="transmembrane region" description="Helical" evidence="1">
    <location>
        <begin position="94"/>
        <end position="113"/>
    </location>
</feature>
<sequence>MSLPSPRRQSRTMRSTRAAWLVSLVLSLLVVAYAARYLAFDPMTYFEQQRDVYLDRQVVLGLHVGGAIVALLLLPFQLARGLRRRHPRLHRGTGVLYVVGVAVGGLGGLALATTAHGGAVAGLGFAGLGAAWLGTTAAGVHAIGRRDLAAHQRWMIRSASLTFAAVTLRLYLGLAGAAGLPFDASYVAIAWLCWVPNLALALHLTRRGPVAPRHVRLWTEIPTT</sequence>
<organism evidence="2 3">
    <name type="scientific">Aeromicrobium alkaliterrae</name>
    <dbReference type="NCBI Taxonomy" id="302168"/>
    <lineage>
        <taxon>Bacteria</taxon>
        <taxon>Bacillati</taxon>
        <taxon>Actinomycetota</taxon>
        <taxon>Actinomycetes</taxon>
        <taxon>Propionibacteriales</taxon>
        <taxon>Nocardioidaceae</taxon>
        <taxon>Aeromicrobium</taxon>
    </lineage>
</organism>
<evidence type="ECO:0000313" key="2">
    <source>
        <dbReference type="EMBL" id="GAA1724899.1"/>
    </source>
</evidence>
<feature type="transmembrane region" description="Helical" evidence="1">
    <location>
        <begin position="184"/>
        <end position="204"/>
    </location>
</feature>
<dbReference type="InterPro" id="IPR018750">
    <property type="entry name" value="DUF2306_membrane"/>
</dbReference>
<protein>
    <recommendedName>
        <fullName evidence="4">DUF2306 domain-containing protein</fullName>
    </recommendedName>
</protein>
<feature type="transmembrane region" description="Helical" evidence="1">
    <location>
        <begin position="154"/>
        <end position="172"/>
    </location>
</feature>
<keyword evidence="3" id="KW-1185">Reference proteome</keyword>
<feature type="transmembrane region" description="Helical" evidence="1">
    <location>
        <begin position="119"/>
        <end position="142"/>
    </location>
</feature>
<feature type="transmembrane region" description="Helical" evidence="1">
    <location>
        <begin position="58"/>
        <end position="82"/>
    </location>
</feature>
<evidence type="ECO:0008006" key="4">
    <source>
        <dbReference type="Google" id="ProtNLM"/>
    </source>
</evidence>
<gene>
    <name evidence="2" type="ORF">GCM10009710_02100</name>
</gene>
<evidence type="ECO:0000256" key="1">
    <source>
        <dbReference type="SAM" id="Phobius"/>
    </source>
</evidence>
<evidence type="ECO:0000313" key="3">
    <source>
        <dbReference type="Proteomes" id="UP001501057"/>
    </source>
</evidence>